<protein>
    <submittedName>
        <fullName evidence="2">TonB-dependent receptor</fullName>
    </submittedName>
</protein>
<dbReference type="Proteomes" id="UP000824259">
    <property type="component" value="Unassembled WGS sequence"/>
</dbReference>
<dbReference type="AlphaFoldDB" id="A0A9D2L498"/>
<feature type="signal peptide" evidence="1">
    <location>
        <begin position="1"/>
        <end position="21"/>
    </location>
</feature>
<comment type="caution">
    <text evidence="2">The sequence shown here is derived from an EMBL/GenBank/DDBJ whole genome shotgun (WGS) entry which is preliminary data.</text>
</comment>
<evidence type="ECO:0000256" key="1">
    <source>
        <dbReference type="SAM" id="SignalP"/>
    </source>
</evidence>
<reference evidence="2" key="1">
    <citation type="journal article" date="2021" name="PeerJ">
        <title>Extensive microbial diversity within the chicken gut microbiome revealed by metagenomics and culture.</title>
        <authorList>
            <person name="Gilroy R."/>
            <person name="Ravi A."/>
            <person name="Getino M."/>
            <person name="Pursley I."/>
            <person name="Horton D.L."/>
            <person name="Alikhan N.F."/>
            <person name="Baker D."/>
            <person name="Gharbi K."/>
            <person name="Hall N."/>
            <person name="Watson M."/>
            <person name="Adriaenssens E.M."/>
            <person name="Foster-Nyarko E."/>
            <person name="Jarju S."/>
            <person name="Secka A."/>
            <person name="Antonio M."/>
            <person name="Oren A."/>
            <person name="Chaudhuri R.R."/>
            <person name="La Ragione R."/>
            <person name="Hildebrand F."/>
            <person name="Pallen M.J."/>
        </authorList>
    </citation>
    <scope>NUCLEOTIDE SEQUENCE</scope>
    <source>
        <strain evidence="2">CHK169-11906</strain>
    </source>
</reference>
<keyword evidence="2" id="KW-0675">Receptor</keyword>
<dbReference type="EMBL" id="DWYR01000013">
    <property type="protein sequence ID" value="HJA98978.1"/>
    <property type="molecule type" value="Genomic_DNA"/>
</dbReference>
<proteinExistence type="predicted"/>
<gene>
    <name evidence="2" type="ORF">H9779_05200</name>
</gene>
<evidence type="ECO:0000313" key="2">
    <source>
        <dbReference type="EMBL" id="HJA98978.1"/>
    </source>
</evidence>
<keyword evidence="1" id="KW-0732">Signal</keyword>
<dbReference type="Gene3D" id="3.30.1150.10">
    <property type="match status" value="1"/>
</dbReference>
<reference evidence="2" key="2">
    <citation type="submission" date="2021-04" db="EMBL/GenBank/DDBJ databases">
        <authorList>
            <person name="Gilroy R."/>
        </authorList>
    </citation>
    <scope>NUCLEOTIDE SEQUENCE</scope>
    <source>
        <strain evidence="2">CHK169-11906</strain>
    </source>
</reference>
<sequence>MKKITLTAVFVSLFALSQVSAQAPIYLVNGEIRHDISDIRPDDIEKTTMLPVDEALIAQYGHEASNGVIAITLRYDTPARFPEAEGSFNRYIASQIEWEDPLPVARVVIRYTITETGETLLTDELEVTDRRLKRRVAKAVEEAPRWQPALRNGEPVATQGVLQVQLPEGAKLPRERAIIIQ</sequence>
<evidence type="ECO:0000313" key="3">
    <source>
        <dbReference type="Proteomes" id="UP000824259"/>
    </source>
</evidence>
<organism evidence="2 3">
    <name type="scientific">Candidatus Alistipes avicola</name>
    <dbReference type="NCBI Taxonomy" id="2838432"/>
    <lineage>
        <taxon>Bacteria</taxon>
        <taxon>Pseudomonadati</taxon>
        <taxon>Bacteroidota</taxon>
        <taxon>Bacteroidia</taxon>
        <taxon>Bacteroidales</taxon>
        <taxon>Rikenellaceae</taxon>
        <taxon>Alistipes</taxon>
    </lineage>
</organism>
<feature type="chain" id="PRO_5039093872" evidence="1">
    <location>
        <begin position="22"/>
        <end position="181"/>
    </location>
</feature>
<accession>A0A9D2L498</accession>
<name>A0A9D2L498_9BACT</name>